<evidence type="ECO:0000313" key="1">
    <source>
        <dbReference type="EMBL" id="GGF68959.1"/>
    </source>
</evidence>
<reference evidence="1" key="2">
    <citation type="submission" date="2020-09" db="EMBL/GenBank/DDBJ databases">
        <authorList>
            <person name="Sun Q."/>
            <person name="Zhou Y."/>
        </authorList>
    </citation>
    <scope>NUCLEOTIDE SEQUENCE</scope>
    <source>
        <strain evidence="1">CGMCC 1.16134</strain>
    </source>
</reference>
<proteinExistence type="predicted"/>
<name>A0A917FDJ4_9BACL</name>
<dbReference type="AlphaFoldDB" id="A0A917FDJ4"/>
<sequence>MVKKHCLFCDAIVPIEPGAASDKYIGCYCSPGGFYSLAADSYEPINALSHHIKREVFPIISAYIREQTDRGNPVILSLPEVERLAVSPEIPVTLEDKGGRFLAYLYRHSDGPEEPVVIQPLAHSYNLTYSPNLQELVYIIDKLGNEGLIIREGMSFKLTPKGWGEASAHAGGRKLKPGCLLIAADEATYREWADIVVPQLEQCGYQLRLYNHSGLEAGDRYTLEQLSGNKLIIADLTGSAPGVLFAAGYALGQQIPVIWTEHVSSSCKLSVQPDQIRPLAWDDLEELASLIKQRLMK</sequence>
<evidence type="ECO:0008006" key="3">
    <source>
        <dbReference type="Google" id="ProtNLM"/>
    </source>
</evidence>
<accession>A0A917FDJ4</accession>
<dbReference type="RefSeq" id="WP_189023006.1">
    <property type="nucleotide sequence ID" value="NZ_BMKR01000004.1"/>
</dbReference>
<reference evidence="1" key="1">
    <citation type="journal article" date="2014" name="Int. J. Syst. Evol. Microbiol.">
        <title>Complete genome sequence of Corynebacterium casei LMG S-19264T (=DSM 44701T), isolated from a smear-ripened cheese.</title>
        <authorList>
            <consortium name="US DOE Joint Genome Institute (JGI-PGF)"/>
            <person name="Walter F."/>
            <person name="Albersmeier A."/>
            <person name="Kalinowski J."/>
            <person name="Ruckert C."/>
        </authorList>
    </citation>
    <scope>NUCLEOTIDE SEQUENCE</scope>
    <source>
        <strain evidence="1">CGMCC 1.16134</strain>
    </source>
</reference>
<organism evidence="1 2">
    <name type="scientific">Paenibacillus albidus</name>
    <dbReference type="NCBI Taxonomy" id="2041023"/>
    <lineage>
        <taxon>Bacteria</taxon>
        <taxon>Bacillati</taxon>
        <taxon>Bacillota</taxon>
        <taxon>Bacilli</taxon>
        <taxon>Bacillales</taxon>
        <taxon>Paenibacillaceae</taxon>
        <taxon>Paenibacillus</taxon>
    </lineage>
</organism>
<dbReference type="EMBL" id="BMKR01000004">
    <property type="protein sequence ID" value="GGF68959.1"/>
    <property type="molecule type" value="Genomic_DNA"/>
</dbReference>
<gene>
    <name evidence="1" type="ORF">GCM10010912_12580</name>
</gene>
<comment type="caution">
    <text evidence="1">The sequence shown here is derived from an EMBL/GenBank/DDBJ whole genome shotgun (WGS) entry which is preliminary data.</text>
</comment>
<evidence type="ECO:0000313" key="2">
    <source>
        <dbReference type="Proteomes" id="UP000637643"/>
    </source>
</evidence>
<dbReference type="Proteomes" id="UP000637643">
    <property type="component" value="Unassembled WGS sequence"/>
</dbReference>
<protein>
    <recommendedName>
        <fullName evidence="3">Nucleoside 2-deoxyribosyltransferase</fullName>
    </recommendedName>
</protein>
<keyword evidence="2" id="KW-1185">Reference proteome</keyword>